<evidence type="ECO:0000256" key="1">
    <source>
        <dbReference type="ARBA" id="ARBA00009018"/>
    </source>
</evidence>
<keyword evidence="2" id="KW-0963">Cytoplasm</keyword>
<evidence type="ECO:0000313" key="10">
    <source>
        <dbReference type="EnsemblMetazoa" id="KAF7491443.1"/>
    </source>
</evidence>
<dbReference type="PROSITE" id="PS51219">
    <property type="entry name" value="DPCK"/>
    <property type="match status" value="1"/>
</dbReference>
<dbReference type="AlphaFoldDB" id="A0A834VF44"/>
<dbReference type="FunFam" id="3.40.50.300:FF:000991">
    <property type="entry name" value="Dephospho-CoA kinase"/>
    <property type="match status" value="1"/>
</dbReference>
<accession>A0A834VF44</accession>
<reference evidence="11" key="1">
    <citation type="journal article" date="2020" name="PLoS Negl. Trop. Dis.">
        <title>High-quality nuclear genome for Sarcoptes scabiei-A critical resource for a neglected parasite.</title>
        <authorList>
            <person name="Korhonen P.K."/>
            <person name="Gasser R.B."/>
            <person name="Ma G."/>
            <person name="Wang T."/>
            <person name="Stroehlein A.J."/>
            <person name="Young N.D."/>
            <person name="Ang C.S."/>
            <person name="Fernando D.D."/>
            <person name="Lu H.C."/>
            <person name="Taylor S."/>
            <person name="Reynolds S.L."/>
            <person name="Mofiz E."/>
            <person name="Najaraj S.H."/>
            <person name="Gowda H."/>
            <person name="Madugundu A."/>
            <person name="Renuse S."/>
            <person name="Holt D."/>
            <person name="Pandey A."/>
            <person name="Papenfuss A.T."/>
            <person name="Fischer K."/>
        </authorList>
    </citation>
    <scope>NUCLEOTIDE SEQUENCE [LARGE SCALE GENOMIC DNA]</scope>
</reference>
<dbReference type="HAMAP" id="MF_00376">
    <property type="entry name" value="Dephospho_CoA_kinase"/>
    <property type="match status" value="1"/>
</dbReference>
<keyword evidence="4" id="KW-0547">Nucleotide-binding</keyword>
<keyword evidence="8" id="KW-0812">Transmembrane</keyword>
<dbReference type="SUPFAM" id="SSF52540">
    <property type="entry name" value="P-loop containing nucleoside triphosphate hydrolases"/>
    <property type="match status" value="1"/>
</dbReference>
<dbReference type="PANTHER" id="PTHR10695:SF46">
    <property type="entry name" value="BIFUNCTIONAL COENZYME A SYNTHASE-RELATED"/>
    <property type="match status" value="1"/>
</dbReference>
<evidence type="ECO:0000256" key="3">
    <source>
        <dbReference type="ARBA" id="ARBA00022679"/>
    </source>
</evidence>
<evidence type="ECO:0000256" key="5">
    <source>
        <dbReference type="ARBA" id="ARBA00022777"/>
    </source>
</evidence>
<dbReference type="GO" id="GO:0005524">
    <property type="term" value="F:ATP binding"/>
    <property type="evidence" value="ECO:0007669"/>
    <property type="project" value="UniProtKB-KW"/>
</dbReference>
<keyword evidence="3" id="KW-0808">Transferase</keyword>
<organism evidence="9">
    <name type="scientific">Sarcoptes scabiei</name>
    <name type="common">Itch mite</name>
    <name type="synonym">Acarus scabiei</name>
    <dbReference type="NCBI Taxonomy" id="52283"/>
    <lineage>
        <taxon>Eukaryota</taxon>
        <taxon>Metazoa</taxon>
        <taxon>Ecdysozoa</taxon>
        <taxon>Arthropoda</taxon>
        <taxon>Chelicerata</taxon>
        <taxon>Arachnida</taxon>
        <taxon>Acari</taxon>
        <taxon>Acariformes</taxon>
        <taxon>Sarcoptiformes</taxon>
        <taxon>Astigmata</taxon>
        <taxon>Psoroptidia</taxon>
        <taxon>Sarcoptoidea</taxon>
        <taxon>Sarcoptidae</taxon>
        <taxon>Sarcoptinae</taxon>
        <taxon>Sarcoptes</taxon>
    </lineage>
</organism>
<dbReference type="InterPro" id="IPR001977">
    <property type="entry name" value="Depp_CoAkinase"/>
</dbReference>
<protein>
    <submittedName>
        <fullName evidence="9">Dephospho-CoA kinase domain-containing protein</fullName>
    </submittedName>
</protein>
<feature type="transmembrane region" description="Helical" evidence="8">
    <location>
        <begin position="203"/>
        <end position="227"/>
    </location>
</feature>
<keyword evidence="5 9" id="KW-0418">Kinase</keyword>
<dbReference type="EnsemblMetazoa" id="SSS_7518s_mrna">
    <property type="protein sequence ID" value="KAF7491443.1"/>
    <property type="gene ID" value="SSS_7518"/>
</dbReference>
<gene>
    <name evidence="9" type="ORF">SSS_7518</name>
</gene>
<sequence length="229" mass="26759">MYLIGLTGSIGTGKSTISDYLVSKNIPVIDADQIARDVVKPRTKCWEAIRKHFTNEVILPDGQLDRKKLASIIFNNPSERKLLNSITHPEIQKRTLLRIIYHFLTFQSFVVLDIPLLFEESIFRRYLSYIIVVKCNSDEQMKRIKLRNGWNDQEVRSRIASQMSIEKKCSLADYVIDNDGSISHSYQQLQTIIDNLRYPISFWILRSILILPMVQFCFYCTNLFNIFEI</sequence>
<dbReference type="Gene3D" id="3.40.50.300">
    <property type="entry name" value="P-loop containing nucleotide triphosphate hydrolases"/>
    <property type="match status" value="1"/>
</dbReference>
<evidence type="ECO:0000256" key="6">
    <source>
        <dbReference type="ARBA" id="ARBA00022840"/>
    </source>
</evidence>
<keyword evidence="8" id="KW-1133">Transmembrane helix</keyword>
<keyword evidence="7" id="KW-0173">Coenzyme A biosynthesis</keyword>
<evidence type="ECO:0000256" key="2">
    <source>
        <dbReference type="ARBA" id="ARBA00022490"/>
    </source>
</evidence>
<proteinExistence type="inferred from homology"/>
<dbReference type="InterPro" id="IPR027417">
    <property type="entry name" value="P-loop_NTPase"/>
</dbReference>
<keyword evidence="11" id="KW-1185">Reference proteome</keyword>
<evidence type="ECO:0000313" key="11">
    <source>
        <dbReference type="Proteomes" id="UP000070412"/>
    </source>
</evidence>
<comment type="similarity">
    <text evidence="1">Belongs to the CoaE family.</text>
</comment>
<keyword evidence="6" id="KW-0067">ATP-binding</keyword>
<evidence type="ECO:0000256" key="7">
    <source>
        <dbReference type="ARBA" id="ARBA00022993"/>
    </source>
</evidence>
<dbReference type="EMBL" id="WVUK01000059">
    <property type="protein sequence ID" value="KAF7491443.1"/>
    <property type="molecule type" value="Genomic_DNA"/>
</dbReference>
<dbReference type="OrthoDB" id="247245at2759"/>
<evidence type="ECO:0000313" key="9">
    <source>
        <dbReference type="EMBL" id="KAF7491443.1"/>
    </source>
</evidence>
<dbReference type="GO" id="GO:0015937">
    <property type="term" value="P:coenzyme A biosynthetic process"/>
    <property type="evidence" value="ECO:0007669"/>
    <property type="project" value="UniProtKB-KW"/>
</dbReference>
<evidence type="ECO:0000256" key="4">
    <source>
        <dbReference type="ARBA" id="ARBA00022741"/>
    </source>
</evidence>
<dbReference type="PANTHER" id="PTHR10695">
    <property type="entry name" value="DEPHOSPHO-COA KINASE-RELATED"/>
    <property type="match status" value="1"/>
</dbReference>
<dbReference type="CDD" id="cd02022">
    <property type="entry name" value="DPCK"/>
    <property type="match status" value="1"/>
</dbReference>
<dbReference type="NCBIfam" id="TIGR00152">
    <property type="entry name" value="dephospho-CoA kinase"/>
    <property type="match status" value="1"/>
</dbReference>
<reference evidence="10" key="3">
    <citation type="submission" date="2022-06" db="UniProtKB">
        <authorList>
            <consortium name="EnsemblMetazoa"/>
        </authorList>
    </citation>
    <scope>IDENTIFICATION</scope>
</reference>
<dbReference type="GO" id="GO:0004140">
    <property type="term" value="F:dephospho-CoA kinase activity"/>
    <property type="evidence" value="ECO:0007669"/>
    <property type="project" value="InterPro"/>
</dbReference>
<reference evidence="9" key="2">
    <citation type="submission" date="2020-01" db="EMBL/GenBank/DDBJ databases">
        <authorList>
            <person name="Korhonen P.K.K."/>
            <person name="Guangxu M.G."/>
            <person name="Wang T.W."/>
            <person name="Stroehlein A.J.S."/>
            <person name="Young N.D."/>
            <person name="Ang C.-S.A."/>
            <person name="Fernando D.W.F."/>
            <person name="Lu H.L."/>
            <person name="Taylor S.T."/>
            <person name="Ehtesham M.E.M."/>
            <person name="Najaraj S.H.N."/>
            <person name="Harsha G.H.G."/>
            <person name="Madugundu A.M."/>
            <person name="Renuse S.R."/>
            <person name="Holt D.H."/>
            <person name="Pandey A.P."/>
            <person name="Papenfuss A.P."/>
            <person name="Gasser R.B.G."/>
            <person name="Fischer K.F."/>
        </authorList>
    </citation>
    <scope>NUCLEOTIDE SEQUENCE</scope>
    <source>
        <strain evidence="9">SSS_KF_BRIS2020</strain>
    </source>
</reference>
<dbReference type="Pfam" id="PF01121">
    <property type="entry name" value="CoaE"/>
    <property type="match status" value="1"/>
</dbReference>
<dbReference type="Proteomes" id="UP000070412">
    <property type="component" value="Unassembled WGS sequence"/>
</dbReference>
<keyword evidence="8" id="KW-0472">Membrane</keyword>
<evidence type="ECO:0000256" key="8">
    <source>
        <dbReference type="SAM" id="Phobius"/>
    </source>
</evidence>
<name>A0A834VF44_SARSC</name>